<feature type="repeat" description="ANK" evidence="12">
    <location>
        <begin position="21"/>
        <end position="53"/>
    </location>
</feature>
<dbReference type="GO" id="GO:0090729">
    <property type="term" value="F:toxin activity"/>
    <property type="evidence" value="ECO:0007669"/>
    <property type="project" value="UniProtKB-KW"/>
</dbReference>
<dbReference type="GO" id="GO:0006396">
    <property type="term" value="P:RNA processing"/>
    <property type="evidence" value="ECO:0007669"/>
    <property type="project" value="TreeGrafter"/>
</dbReference>
<name>A0A8X6JGW7_TRICU</name>
<dbReference type="OrthoDB" id="6437424at2759"/>
<dbReference type="PANTHER" id="PTHR24141:SF1">
    <property type="entry name" value="2-5A-DEPENDENT RIBONUCLEASE"/>
    <property type="match status" value="1"/>
</dbReference>
<keyword evidence="8" id="KW-0677">Repeat</keyword>
<dbReference type="PROSITE" id="PS50297">
    <property type="entry name" value="ANK_REP_REGION"/>
    <property type="match status" value="2"/>
</dbReference>
<dbReference type="PANTHER" id="PTHR24141">
    <property type="entry name" value="2-5A-DEPENDENT RIBONUCLEASE"/>
    <property type="match status" value="1"/>
</dbReference>
<dbReference type="AlphaFoldDB" id="A0A8X6JGW7"/>
<dbReference type="SMART" id="SM00248">
    <property type="entry name" value="ANK"/>
    <property type="match status" value="3"/>
</dbReference>
<keyword evidence="4" id="KW-0964">Secreted</keyword>
<evidence type="ECO:0000256" key="1">
    <source>
        <dbReference type="ARBA" id="ARBA00004175"/>
    </source>
</evidence>
<keyword evidence="6" id="KW-0800">Toxin</keyword>
<evidence type="ECO:0000256" key="11">
    <source>
        <dbReference type="ARBA" id="ARBA00023298"/>
    </source>
</evidence>
<evidence type="ECO:0000313" key="13">
    <source>
        <dbReference type="EMBL" id="GFR24743.1"/>
    </source>
</evidence>
<evidence type="ECO:0000313" key="14">
    <source>
        <dbReference type="Proteomes" id="UP000887116"/>
    </source>
</evidence>
<dbReference type="SUPFAM" id="SSF48403">
    <property type="entry name" value="Ankyrin repeat"/>
    <property type="match status" value="1"/>
</dbReference>
<keyword evidence="3" id="KW-0268">Exocytosis</keyword>
<keyword evidence="9" id="KW-0638">Presynaptic neurotoxin</keyword>
<protein>
    <recommendedName>
        <fullName evidence="15">Ankyrin repeat protein</fullName>
    </recommendedName>
</protein>
<keyword evidence="7" id="KW-0528">Neurotoxin</keyword>
<evidence type="ECO:0000256" key="6">
    <source>
        <dbReference type="ARBA" id="ARBA00022656"/>
    </source>
</evidence>
<evidence type="ECO:0000256" key="12">
    <source>
        <dbReference type="PROSITE-ProRule" id="PRU00023"/>
    </source>
</evidence>
<dbReference type="InterPro" id="IPR036770">
    <property type="entry name" value="Ankyrin_rpt-contain_sf"/>
</dbReference>
<dbReference type="InterPro" id="IPR002110">
    <property type="entry name" value="Ankyrin_rpt"/>
</dbReference>
<evidence type="ECO:0000256" key="2">
    <source>
        <dbReference type="ARBA" id="ARBA00004613"/>
    </source>
</evidence>
<dbReference type="GO" id="GO:0044218">
    <property type="term" value="C:other organism cell membrane"/>
    <property type="evidence" value="ECO:0007669"/>
    <property type="project" value="UniProtKB-KW"/>
</dbReference>
<evidence type="ECO:0000256" key="4">
    <source>
        <dbReference type="ARBA" id="ARBA00022525"/>
    </source>
</evidence>
<dbReference type="Proteomes" id="UP000887116">
    <property type="component" value="Unassembled WGS sequence"/>
</dbReference>
<dbReference type="EMBL" id="BMAO01018616">
    <property type="protein sequence ID" value="GFR24743.1"/>
    <property type="molecule type" value="Genomic_DNA"/>
</dbReference>
<dbReference type="Gene3D" id="1.25.40.20">
    <property type="entry name" value="Ankyrin repeat-containing domain"/>
    <property type="match status" value="2"/>
</dbReference>
<dbReference type="GO" id="GO:0044231">
    <property type="term" value="C:host cell presynaptic membrane"/>
    <property type="evidence" value="ECO:0007669"/>
    <property type="project" value="UniProtKB-KW"/>
</dbReference>
<dbReference type="GO" id="GO:0005576">
    <property type="term" value="C:extracellular region"/>
    <property type="evidence" value="ECO:0007669"/>
    <property type="project" value="UniProtKB-SubCell"/>
</dbReference>
<dbReference type="GO" id="GO:0003723">
    <property type="term" value="F:RNA binding"/>
    <property type="evidence" value="ECO:0007669"/>
    <property type="project" value="TreeGrafter"/>
</dbReference>
<dbReference type="PRINTS" id="PR01415">
    <property type="entry name" value="ANKYRIN"/>
</dbReference>
<keyword evidence="11" id="KW-1053">Target membrane</keyword>
<comment type="subcellular location">
    <subcellularLocation>
        <location evidence="2">Secreted</location>
    </subcellularLocation>
    <subcellularLocation>
        <location evidence="1">Target cell membrane</location>
    </subcellularLocation>
</comment>
<evidence type="ECO:0000256" key="3">
    <source>
        <dbReference type="ARBA" id="ARBA00022483"/>
    </source>
</evidence>
<dbReference type="Pfam" id="PF12796">
    <property type="entry name" value="Ank_2"/>
    <property type="match status" value="1"/>
</dbReference>
<keyword evidence="14" id="KW-1185">Reference proteome</keyword>
<accession>A0A8X6JGW7</accession>
<evidence type="ECO:0000256" key="9">
    <source>
        <dbReference type="ARBA" id="ARBA00023028"/>
    </source>
</evidence>
<evidence type="ECO:0000256" key="5">
    <source>
        <dbReference type="ARBA" id="ARBA00022537"/>
    </source>
</evidence>
<organism evidence="13 14">
    <name type="scientific">Trichonephila clavata</name>
    <name type="common">Joro spider</name>
    <name type="synonym">Nephila clavata</name>
    <dbReference type="NCBI Taxonomy" id="2740835"/>
    <lineage>
        <taxon>Eukaryota</taxon>
        <taxon>Metazoa</taxon>
        <taxon>Ecdysozoa</taxon>
        <taxon>Arthropoda</taxon>
        <taxon>Chelicerata</taxon>
        <taxon>Arachnida</taxon>
        <taxon>Araneae</taxon>
        <taxon>Araneomorphae</taxon>
        <taxon>Entelegynae</taxon>
        <taxon>Araneoidea</taxon>
        <taxon>Nephilidae</taxon>
        <taxon>Trichonephila</taxon>
    </lineage>
</organism>
<evidence type="ECO:0000256" key="10">
    <source>
        <dbReference type="ARBA" id="ARBA00023043"/>
    </source>
</evidence>
<comment type="caution">
    <text evidence="13">The sequence shown here is derived from an EMBL/GenBank/DDBJ whole genome shotgun (WGS) entry which is preliminary data.</text>
</comment>
<sequence>MCNIIEKYLVDKKDVNVKNDKGNTPLHLAVEEGNLEAVKHLIEKGADLNVPDKHGWTPLYYAVYSGNINVVRFLIDQGADYNITDNEGTPVYYAFQYGHVRIVKYFVEEKSIDPMAPINEYGSTLFGEAIVGGDLDTIKISNEPKRCHL</sequence>
<dbReference type="GO" id="GO:0004540">
    <property type="term" value="F:RNA nuclease activity"/>
    <property type="evidence" value="ECO:0007669"/>
    <property type="project" value="TreeGrafter"/>
</dbReference>
<keyword evidence="11" id="KW-0472">Membrane</keyword>
<dbReference type="GO" id="GO:0006887">
    <property type="term" value="P:exocytosis"/>
    <property type="evidence" value="ECO:0007669"/>
    <property type="project" value="UniProtKB-KW"/>
</dbReference>
<dbReference type="PROSITE" id="PS50088">
    <property type="entry name" value="ANK_REPEAT"/>
    <property type="match status" value="2"/>
</dbReference>
<reference evidence="13" key="1">
    <citation type="submission" date="2020-07" db="EMBL/GenBank/DDBJ databases">
        <title>Multicomponent nature underlies the extraordinary mechanical properties of spider dragline silk.</title>
        <authorList>
            <person name="Kono N."/>
            <person name="Nakamura H."/>
            <person name="Mori M."/>
            <person name="Yoshida Y."/>
            <person name="Ohtoshi R."/>
            <person name="Malay A.D."/>
            <person name="Moran D.A.P."/>
            <person name="Tomita M."/>
            <person name="Numata K."/>
            <person name="Arakawa K."/>
        </authorList>
    </citation>
    <scope>NUCLEOTIDE SEQUENCE</scope>
</reference>
<proteinExistence type="predicted"/>
<keyword evidence="10 12" id="KW-0040">ANK repeat</keyword>
<evidence type="ECO:0000256" key="7">
    <source>
        <dbReference type="ARBA" id="ARBA00022699"/>
    </source>
</evidence>
<gene>
    <name evidence="13" type="ORF">TNCT_330431</name>
</gene>
<evidence type="ECO:0000256" key="8">
    <source>
        <dbReference type="ARBA" id="ARBA00022737"/>
    </source>
</evidence>
<keyword evidence="5" id="KW-1052">Target cell membrane</keyword>
<feature type="repeat" description="ANK" evidence="12">
    <location>
        <begin position="54"/>
        <end position="86"/>
    </location>
</feature>
<evidence type="ECO:0008006" key="15">
    <source>
        <dbReference type="Google" id="ProtNLM"/>
    </source>
</evidence>